<evidence type="ECO:0000256" key="2">
    <source>
        <dbReference type="ARBA" id="ARBA00022692"/>
    </source>
</evidence>
<feature type="transmembrane region" description="Helical" evidence="5">
    <location>
        <begin position="110"/>
        <end position="132"/>
    </location>
</feature>
<evidence type="ECO:0000256" key="4">
    <source>
        <dbReference type="ARBA" id="ARBA00023136"/>
    </source>
</evidence>
<protein>
    <submittedName>
        <fullName evidence="6">CvpA family protein</fullName>
    </submittedName>
</protein>
<evidence type="ECO:0000256" key="5">
    <source>
        <dbReference type="SAM" id="Phobius"/>
    </source>
</evidence>
<dbReference type="EMBL" id="CP049228">
    <property type="protein sequence ID" value="QIH23299.1"/>
    <property type="molecule type" value="Genomic_DNA"/>
</dbReference>
<keyword evidence="2 5" id="KW-0812">Transmembrane</keyword>
<dbReference type="InterPro" id="IPR003825">
    <property type="entry name" value="Colicin-V_CvpA"/>
</dbReference>
<dbReference type="GO" id="GO:0016020">
    <property type="term" value="C:membrane"/>
    <property type="evidence" value="ECO:0007669"/>
    <property type="project" value="UniProtKB-SubCell"/>
</dbReference>
<name>A0A6G7B7K2_9LACO</name>
<reference evidence="6 7" key="1">
    <citation type="submission" date="2020-02" db="EMBL/GenBank/DDBJ databases">
        <title>Complete genome sequences of six Lactobacillus iners strains isolated from the human vagina.</title>
        <authorList>
            <person name="France M.T."/>
            <person name="Rutt L."/>
            <person name="Narina S."/>
            <person name="Arbaugh S."/>
            <person name="Humphrys M.S."/>
            <person name="Ma B."/>
            <person name="Hayward M.R."/>
            <person name="Relman D."/>
            <person name="Kwon D.S."/>
            <person name="Ravel J."/>
        </authorList>
    </citation>
    <scope>NUCLEOTIDE SEQUENCE [LARGE SCALE GENOMIC DNA]</scope>
    <source>
        <strain evidence="6 7">C0210C1</strain>
    </source>
</reference>
<feature type="transmembrane region" description="Helical" evidence="5">
    <location>
        <begin position="71"/>
        <end position="89"/>
    </location>
</feature>
<dbReference type="Pfam" id="PF02674">
    <property type="entry name" value="Colicin_V"/>
    <property type="match status" value="1"/>
</dbReference>
<dbReference type="Proteomes" id="UP000501676">
    <property type="component" value="Chromosome"/>
</dbReference>
<sequence>MIILLLVLAYLIYQTKKGFQIGFAQRIINLVFSAIIFSIAVIFQNPLGDWLFMEFSNKTPNLNSTNNSSDLILYHFIGFFIILFIGKIIKRFIKKRLPKREHSKHHLIGLLDSILGACISFFAAYFFVYIILSMFEFFENPWFIQQTIDAPFLRFIIYSTPLISNGMFKSIFGISQTLS</sequence>
<proteinExistence type="predicted"/>
<dbReference type="RefSeq" id="WP_006729738.1">
    <property type="nucleotide sequence ID" value="NZ_CP045664.1"/>
</dbReference>
<dbReference type="GO" id="GO:0009403">
    <property type="term" value="P:toxin biosynthetic process"/>
    <property type="evidence" value="ECO:0007669"/>
    <property type="project" value="InterPro"/>
</dbReference>
<accession>A0A6G7B7K2</accession>
<keyword evidence="4 5" id="KW-0472">Membrane</keyword>
<feature type="transmembrane region" description="Helical" evidence="5">
    <location>
        <begin position="152"/>
        <end position="172"/>
    </location>
</feature>
<organism evidence="6 7">
    <name type="scientific">Lactobacillus iners</name>
    <dbReference type="NCBI Taxonomy" id="147802"/>
    <lineage>
        <taxon>Bacteria</taxon>
        <taxon>Bacillati</taxon>
        <taxon>Bacillota</taxon>
        <taxon>Bacilli</taxon>
        <taxon>Lactobacillales</taxon>
        <taxon>Lactobacillaceae</taxon>
        <taxon>Lactobacillus</taxon>
    </lineage>
</organism>
<evidence type="ECO:0000313" key="6">
    <source>
        <dbReference type="EMBL" id="QIH23299.1"/>
    </source>
</evidence>
<evidence type="ECO:0000256" key="3">
    <source>
        <dbReference type="ARBA" id="ARBA00022989"/>
    </source>
</evidence>
<dbReference type="AlphaFoldDB" id="A0A6G7B7K2"/>
<comment type="subcellular location">
    <subcellularLocation>
        <location evidence="1">Membrane</location>
        <topology evidence="1">Multi-pass membrane protein</topology>
    </subcellularLocation>
</comment>
<evidence type="ECO:0000313" key="7">
    <source>
        <dbReference type="Proteomes" id="UP000501676"/>
    </source>
</evidence>
<keyword evidence="3 5" id="KW-1133">Transmembrane helix</keyword>
<gene>
    <name evidence="6" type="ORF">G6Z83_00505</name>
</gene>
<feature type="transmembrane region" description="Helical" evidence="5">
    <location>
        <begin position="27"/>
        <end position="47"/>
    </location>
</feature>
<evidence type="ECO:0000256" key="1">
    <source>
        <dbReference type="ARBA" id="ARBA00004141"/>
    </source>
</evidence>